<feature type="compositionally biased region" description="Basic and acidic residues" evidence="13">
    <location>
        <begin position="1"/>
        <end position="14"/>
    </location>
</feature>
<dbReference type="InterPro" id="IPR001650">
    <property type="entry name" value="Helicase_C-like"/>
</dbReference>
<dbReference type="RefSeq" id="XP_046077518.1">
    <property type="nucleotide sequence ID" value="XM_046221928.1"/>
</dbReference>
<accession>A0AAD4KZR6</accession>
<gene>
    <name evidence="17" type="ORF">BGW36DRAFT_456463</name>
</gene>
<dbReference type="PANTHER" id="PTHR47959:SF1">
    <property type="entry name" value="ATP-DEPENDENT RNA HELICASE DBPA"/>
    <property type="match status" value="1"/>
</dbReference>
<evidence type="ECO:0000256" key="1">
    <source>
        <dbReference type="ARBA" id="ARBA00004123"/>
    </source>
</evidence>
<evidence type="ECO:0000256" key="9">
    <source>
        <dbReference type="ARBA" id="ARBA00023242"/>
    </source>
</evidence>
<evidence type="ECO:0000256" key="8">
    <source>
        <dbReference type="ARBA" id="ARBA00022884"/>
    </source>
</evidence>
<dbReference type="GO" id="GO:0016787">
    <property type="term" value="F:hydrolase activity"/>
    <property type="evidence" value="ECO:0007669"/>
    <property type="project" value="UniProtKB-KW"/>
</dbReference>
<dbReference type="GO" id="GO:0042254">
    <property type="term" value="P:ribosome biogenesis"/>
    <property type="evidence" value="ECO:0007669"/>
    <property type="project" value="UniProtKB-KW"/>
</dbReference>
<feature type="compositionally biased region" description="Basic residues" evidence="13">
    <location>
        <begin position="133"/>
        <end position="143"/>
    </location>
</feature>
<evidence type="ECO:0000256" key="12">
    <source>
        <dbReference type="RuleBase" id="RU000492"/>
    </source>
</evidence>
<evidence type="ECO:0000256" key="13">
    <source>
        <dbReference type="SAM" id="MobiDB-lite"/>
    </source>
</evidence>
<feature type="domain" description="Helicase C-terminal" evidence="15">
    <location>
        <begin position="473"/>
        <end position="621"/>
    </location>
</feature>
<feature type="short sequence motif" description="Q motif" evidence="11">
    <location>
        <begin position="187"/>
        <end position="215"/>
    </location>
</feature>
<dbReference type="GO" id="GO:0005524">
    <property type="term" value="F:ATP binding"/>
    <property type="evidence" value="ECO:0007669"/>
    <property type="project" value="UniProtKB-KW"/>
</dbReference>
<dbReference type="SMART" id="SM00487">
    <property type="entry name" value="DEXDc"/>
    <property type="match status" value="1"/>
</dbReference>
<keyword evidence="6 12" id="KW-0347">Helicase</keyword>
<protein>
    <recommendedName>
        <fullName evidence="2">RNA helicase</fullName>
        <ecNumber evidence="2">3.6.4.13</ecNumber>
    </recommendedName>
</protein>
<dbReference type="PROSITE" id="PS51194">
    <property type="entry name" value="HELICASE_CTER"/>
    <property type="match status" value="1"/>
</dbReference>
<dbReference type="InterPro" id="IPR027417">
    <property type="entry name" value="P-loop_NTPase"/>
</dbReference>
<comment type="similarity">
    <text evidence="12">Belongs to the DEAD box helicase family.</text>
</comment>
<proteinExistence type="inferred from homology"/>
<organism evidence="17 18">
    <name type="scientific">Talaromyces proteolyticus</name>
    <dbReference type="NCBI Taxonomy" id="1131652"/>
    <lineage>
        <taxon>Eukaryota</taxon>
        <taxon>Fungi</taxon>
        <taxon>Dikarya</taxon>
        <taxon>Ascomycota</taxon>
        <taxon>Pezizomycotina</taxon>
        <taxon>Eurotiomycetes</taxon>
        <taxon>Eurotiomycetidae</taxon>
        <taxon>Eurotiales</taxon>
        <taxon>Trichocomaceae</taxon>
        <taxon>Talaromyces</taxon>
        <taxon>Talaromyces sect. Bacilispori</taxon>
    </lineage>
</organism>
<dbReference type="AlphaFoldDB" id="A0AAD4KZR6"/>
<evidence type="ECO:0000259" key="15">
    <source>
        <dbReference type="PROSITE" id="PS51194"/>
    </source>
</evidence>
<evidence type="ECO:0000256" key="5">
    <source>
        <dbReference type="ARBA" id="ARBA00022801"/>
    </source>
</evidence>
<evidence type="ECO:0000256" key="4">
    <source>
        <dbReference type="ARBA" id="ARBA00022741"/>
    </source>
</evidence>
<evidence type="ECO:0000256" key="6">
    <source>
        <dbReference type="ARBA" id="ARBA00022806"/>
    </source>
</evidence>
<evidence type="ECO:0000256" key="3">
    <source>
        <dbReference type="ARBA" id="ARBA00022517"/>
    </source>
</evidence>
<keyword evidence="9" id="KW-0539">Nucleus</keyword>
<reference evidence="17" key="1">
    <citation type="submission" date="2021-12" db="EMBL/GenBank/DDBJ databases">
        <title>Convergent genome expansion in fungi linked to evolution of root-endophyte symbiosis.</title>
        <authorList>
            <consortium name="DOE Joint Genome Institute"/>
            <person name="Ke Y.-H."/>
            <person name="Bonito G."/>
            <person name="Liao H.-L."/>
            <person name="Looney B."/>
            <person name="Rojas-Flechas A."/>
            <person name="Nash J."/>
            <person name="Hameed K."/>
            <person name="Schadt C."/>
            <person name="Martin F."/>
            <person name="Crous P.W."/>
            <person name="Miettinen O."/>
            <person name="Magnuson J.K."/>
            <person name="Labbe J."/>
            <person name="Jacobson D."/>
            <person name="Doktycz M.J."/>
            <person name="Veneault-Fourrey C."/>
            <person name="Kuo A."/>
            <person name="Mondo S."/>
            <person name="Calhoun S."/>
            <person name="Riley R."/>
            <person name="Ohm R."/>
            <person name="LaButti K."/>
            <person name="Andreopoulos B."/>
            <person name="Pangilinan J."/>
            <person name="Nolan M."/>
            <person name="Tritt A."/>
            <person name="Clum A."/>
            <person name="Lipzen A."/>
            <person name="Daum C."/>
            <person name="Barry K."/>
            <person name="Grigoriev I.V."/>
            <person name="Vilgalys R."/>
        </authorList>
    </citation>
    <scope>NUCLEOTIDE SEQUENCE</scope>
    <source>
        <strain evidence="17">PMI_201</strain>
    </source>
</reference>
<dbReference type="Proteomes" id="UP001201262">
    <property type="component" value="Unassembled WGS sequence"/>
</dbReference>
<feature type="region of interest" description="Disordered" evidence="13">
    <location>
        <begin position="1"/>
        <end position="28"/>
    </location>
</feature>
<dbReference type="InterPro" id="IPR050079">
    <property type="entry name" value="DEAD_box_RNA_helicase"/>
</dbReference>
<dbReference type="EMBL" id="JAJTJA010000001">
    <property type="protein sequence ID" value="KAH8704897.1"/>
    <property type="molecule type" value="Genomic_DNA"/>
</dbReference>
<dbReference type="PANTHER" id="PTHR47959">
    <property type="entry name" value="ATP-DEPENDENT RNA HELICASE RHLE-RELATED"/>
    <property type="match status" value="1"/>
</dbReference>
<keyword evidence="8" id="KW-0694">RNA-binding</keyword>
<evidence type="ECO:0000313" key="18">
    <source>
        <dbReference type="Proteomes" id="UP001201262"/>
    </source>
</evidence>
<dbReference type="GO" id="GO:0010467">
    <property type="term" value="P:gene expression"/>
    <property type="evidence" value="ECO:0007669"/>
    <property type="project" value="UniProtKB-ARBA"/>
</dbReference>
<dbReference type="GO" id="GO:0003723">
    <property type="term" value="F:RNA binding"/>
    <property type="evidence" value="ECO:0007669"/>
    <property type="project" value="UniProtKB-KW"/>
</dbReference>
<keyword evidence="7 12" id="KW-0067">ATP-binding</keyword>
<dbReference type="Gene3D" id="3.40.50.300">
    <property type="entry name" value="P-loop containing nucleotide triphosphate hydrolases"/>
    <property type="match status" value="2"/>
</dbReference>
<keyword evidence="18" id="KW-1185">Reference proteome</keyword>
<dbReference type="SUPFAM" id="SSF52540">
    <property type="entry name" value="P-loop containing nucleoside triphosphate hydrolases"/>
    <property type="match status" value="1"/>
</dbReference>
<feature type="region of interest" description="Disordered" evidence="13">
    <location>
        <begin position="78"/>
        <end position="180"/>
    </location>
</feature>
<dbReference type="InterPro" id="IPR014001">
    <property type="entry name" value="Helicase_ATP-bd"/>
</dbReference>
<comment type="catalytic activity">
    <reaction evidence="10">
        <text>ATP + H2O = ADP + phosphate + H(+)</text>
        <dbReference type="Rhea" id="RHEA:13065"/>
        <dbReference type="ChEBI" id="CHEBI:15377"/>
        <dbReference type="ChEBI" id="CHEBI:15378"/>
        <dbReference type="ChEBI" id="CHEBI:30616"/>
        <dbReference type="ChEBI" id="CHEBI:43474"/>
        <dbReference type="ChEBI" id="CHEBI:456216"/>
        <dbReference type="EC" id="3.6.4.13"/>
    </reaction>
</comment>
<dbReference type="GO" id="GO:0003724">
    <property type="term" value="F:RNA helicase activity"/>
    <property type="evidence" value="ECO:0007669"/>
    <property type="project" value="UniProtKB-EC"/>
</dbReference>
<name>A0AAD4KZR6_9EURO</name>
<feature type="region of interest" description="Disordered" evidence="13">
    <location>
        <begin position="671"/>
        <end position="704"/>
    </location>
</feature>
<dbReference type="InterPro" id="IPR011545">
    <property type="entry name" value="DEAD/DEAH_box_helicase_dom"/>
</dbReference>
<feature type="domain" description="Helicase ATP-binding" evidence="14">
    <location>
        <begin position="218"/>
        <end position="421"/>
    </location>
</feature>
<dbReference type="CDD" id="cd18787">
    <property type="entry name" value="SF2_C_DEAD"/>
    <property type="match status" value="1"/>
</dbReference>
<dbReference type="GeneID" id="70252215"/>
<dbReference type="GO" id="GO:0005829">
    <property type="term" value="C:cytosol"/>
    <property type="evidence" value="ECO:0007669"/>
    <property type="project" value="TreeGrafter"/>
</dbReference>
<keyword evidence="5 12" id="KW-0378">Hydrolase</keyword>
<dbReference type="GO" id="GO:0005634">
    <property type="term" value="C:nucleus"/>
    <property type="evidence" value="ECO:0007669"/>
    <property type="project" value="UniProtKB-SubCell"/>
</dbReference>
<dbReference type="InterPro" id="IPR000629">
    <property type="entry name" value="RNA-helicase_DEAD-box_CS"/>
</dbReference>
<keyword evidence="4 12" id="KW-0547">Nucleotide-binding</keyword>
<evidence type="ECO:0000256" key="11">
    <source>
        <dbReference type="PROSITE-ProRule" id="PRU00552"/>
    </source>
</evidence>
<comment type="subcellular location">
    <subcellularLocation>
        <location evidence="1">Nucleus</location>
    </subcellularLocation>
</comment>
<feature type="compositionally biased region" description="Basic and acidic residues" evidence="13">
    <location>
        <begin position="120"/>
        <end position="132"/>
    </location>
</feature>
<comment type="caution">
    <text evidence="17">The sequence shown here is derived from an EMBL/GenBank/DDBJ whole genome shotgun (WGS) entry which is preliminary data.</text>
</comment>
<evidence type="ECO:0000256" key="2">
    <source>
        <dbReference type="ARBA" id="ARBA00012552"/>
    </source>
</evidence>
<dbReference type="SMART" id="SM00490">
    <property type="entry name" value="HELICc"/>
    <property type="match status" value="1"/>
</dbReference>
<feature type="domain" description="DEAD-box RNA helicase Q" evidence="16">
    <location>
        <begin position="187"/>
        <end position="215"/>
    </location>
</feature>
<dbReference type="PROSITE" id="PS51192">
    <property type="entry name" value="HELICASE_ATP_BIND_1"/>
    <property type="match status" value="1"/>
</dbReference>
<evidence type="ECO:0000313" key="17">
    <source>
        <dbReference type="EMBL" id="KAH8704897.1"/>
    </source>
</evidence>
<feature type="compositionally biased region" description="Polar residues" evidence="13">
    <location>
        <begin position="89"/>
        <end position="98"/>
    </location>
</feature>
<evidence type="ECO:0000259" key="16">
    <source>
        <dbReference type="PROSITE" id="PS51195"/>
    </source>
</evidence>
<evidence type="ECO:0000259" key="14">
    <source>
        <dbReference type="PROSITE" id="PS51192"/>
    </source>
</evidence>
<keyword evidence="3" id="KW-0690">Ribosome biogenesis</keyword>
<dbReference type="EC" id="3.6.4.13" evidence="2"/>
<dbReference type="CDD" id="cd17946">
    <property type="entry name" value="DEADc_DDX24"/>
    <property type="match status" value="1"/>
</dbReference>
<evidence type="ECO:0000256" key="7">
    <source>
        <dbReference type="ARBA" id="ARBA00022840"/>
    </source>
</evidence>
<sequence>MGIKRGRDGHGRVGKEKKKLKVQAPLDTEHSDLRAPQVFGVDDLDWKAVQLPDRLDDLGGFFGLEEIDGVDIIRSQKPGEVKYKAAANKPTQSILRNTHTSEESPKDIGGDDEEWSGFSDGEKKVEKREEKKPKLKSKQKLKSNPKAEGQQRTILDKENKKNKADEKLPSLSFTTLESEEEDGVDVSAWDPLGLSTSLQTGLSKLKFPRPTAIQKATIPEVLAGHDVVGKASTGSGKTLAFGIPILEHCLSHGGQRDNIKKTFRPTALILSPTRELAHQLAKHIGELNTNTPSGNARIALLTGGLSIQKQQRLLANADIIIGTPGRAWEVLSSGTGLMQGISKIKFLVIDEADRLLSDGHFKEMEQIIDALDRKEVNDLPESNEAEEDEGTHDRQTLVFSATFHKGLQQKLSGKGKFMSNNLMDKKESMEYLLQKLNFREEKPKFVDVNPISQMADGLKEGIVECGTMEKDLYLYTLLLYHPEHRTLVFANSISSVRRLSQLLQNLGIPALALHSNMEQKARLRSVERFSSPKSDSSTVLVATDVAARGLDIKGIDFVVHYHVPRTADMYVHRSGRTARAGASGKSVLICAPDEVVGMARLVGKVHAQSGSEKSTNRNPLESLELDRRVVSRVKPRMTLAKKITESNIAKEKLSSEDNWLRNAAEELGVDYDSEEFEKQNSKSKGRGRGGGRSQKEKQAGSISKAELAGMRAELRELLSKRINIGVSERYITAGRVDVEELLREEGNNKAFIGLVDKLEF</sequence>
<dbReference type="PROSITE" id="PS51195">
    <property type="entry name" value="Q_MOTIF"/>
    <property type="match status" value="1"/>
</dbReference>
<dbReference type="InterPro" id="IPR014014">
    <property type="entry name" value="RNA_helicase_DEAD_Q_motif"/>
</dbReference>
<evidence type="ECO:0000256" key="10">
    <source>
        <dbReference type="ARBA" id="ARBA00047984"/>
    </source>
</evidence>
<dbReference type="Pfam" id="PF00270">
    <property type="entry name" value="DEAD"/>
    <property type="match status" value="1"/>
</dbReference>
<feature type="compositionally biased region" description="Basic and acidic residues" evidence="13">
    <location>
        <begin position="99"/>
        <end position="109"/>
    </location>
</feature>
<dbReference type="PROSITE" id="PS00039">
    <property type="entry name" value="DEAD_ATP_HELICASE"/>
    <property type="match status" value="1"/>
</dbReference>
<feature type="compositionally biased region" description="Basic and acidic residues" evidence="13">
    <location>
        <begin position="154"/>
        <end position="168"/>
    </location>
</feature>
<dbReference type="Pfam" id="PF00271">
    <property type="entry name" value="Helicase_C"/>
    <property type="match status" value="1"/>
</dbReference>